<dbReference type="CDD" id="cd17145">
    <property type="entry name" value="DCX1_RP1"/>
    <property type="match status" value="1"/>
</dbReference>
<feature type="domain" description="PLAT" evidence="3">
    <location>
        <begin position="2168"/>
        <end position="2282"/>
    </location>
</feature>
<dbReference type="Gene3D" id="3.10.20.230">
    <property type="entry name" value="Doublecortin domain"/>
    <property type="match status" value="2"/>
</dbReference>
<keyword evidence="5" id="KW-1185">Reference proteome</keyword>
<dbReference type="GO" id="GO:0035556">
    <property type="term" value="P:intracellular signal transduction"/>
    <property type="evidence" value="ECO:0007669"/>
    <property type="project" value="InterPro"/>
</dbReference>
<feature type="domain" description="PLAT" evidence="3">
    <location>
        <begin position="1392"/>
        <end position="1510"/>
    </location>
</feature>
<feature type="domain" description="PLAT" evidence="3">
    <location>
        <begin position="399"/>
        <end position="516"/>
    </location>
</feature>
<feature type="domain" description="PLAT" evidence="3">
    <location>
        <begin position="989"/>
        <end position="1106"/>
    </location>
</feature>
<feature type="domain" description="Doublecortin" evidence="4">
    <location>
        <begin position="161"/>
        <end position="240"/>
    </location>
</feature>
<protein>
    <submittedName>
        <fullName evidence="6">Oxygen-regulated protein 1</fullName>
    </submittedName>
</protein>
<feature type="domain" description="PLAT" evidence="3">
    <location>
        <begin position="1522"/>
        <end position="1641"/>
    </location>
</feature>
<evidence type="ECO:0000256" key="2">
    <source>
        <dbReference type="SAM" id="MobiDB-lite"/>
    </source>
</evidence>
<dbReference type="InterPro" id="IPR052970">
    <property type="entry name" value="Inner_ear_hair_cell_LOXHD"/>
</dbReference>
<dbReference type="CTD" id="6101"/>
<dbReference type="STRING" id="38654.A0A3Q0GQ15"/>
<sequence>MSETPSPSHSVFQPNSAESEQTLSTRHLNVTEPVVAKRICFYKSGDPQFNGIKMVVNNRTFKTFDALLDSLSKRVPLPFGVRNISTPQGRHSVTNLEDLEDGKSYICSHQKKIKPINVEQARKKPLPWQISRPVSARRRVVQLARENEGQRDGAVKITIPKKLLIFKNGNVRIRRTIVLGKKNTQNFEAFLDYISESMQYPVAKLYTTDGRKIPNLHALVMCSGVVVAAGREPFKPSTYDPHRYSLPARLPGISNRVYPKANVKSESGNTGKWKVSILTSDMQSAGTSSKVYITLYGDCSNSGPIFLYGDGRKLFQRGNEDIFTIDTAYIGELYKIRIGHNNSGESPSWHCEEVQLLNVQSGEQFSFLVHRWLAQDQDDGEISRELPVLRQGQPVLPVTVYEVHVITGELWNAGTEADVYISIYGENGDTGSRQLRRSKKPTKFLKGQTDIFPLEAVHLGKLYKIVIGHNGLGSGNGWFLDKIIVKDPVSDLDYAFLCHRWLDHGEDDGKIVRELNGADTSTFSARQELELRREETWAAERWKFQKGNTLQFYSRLTHGFIRLSPDGTVDALGDKKDKYGLFDVTIKGRNTHVFCSHQMPHLALALDKGCVTGMDNSENLCELQVHLWPNHCAVLESGRNPGDTVTFNLQGKVADKVSSYTGLSKEFVVHVKGVFHNGAIILLTTSLCQALCLRSDGSCNGVGKQSEESYWKVHKISSGVCMFECVKNPGTYLRIKDGQCNGKGTGDVYCHFKIEKNLENGSVSLESVRNKGIFVGLLPNGQSKAVIHTGEKNILFYPQVIKFGREKPMGTSATLSKQEGRFRESEHPVARAQKPVARSPSPSPPSQEKRNTQGSKCPLPSDNEWKVSVLTGNAGTQANITSWIYGDKGIVGPITLGKQNREQLFLPRQEDEFQVEIKNIGNIYKIRIGHDGTSKQPEWKLQKVTLQHTKSRRMLNFPANKWLSRSRGNGDIICELPLVEAGKSIYPVIRYNVYVYTGHLEQAETDSSVYLCIYGKRGDSGLRLLHKSDMPVKFQRGMVDTFEIEAVSLGKLQKVLLHCEANNKSQYWYCDKVIIREAEKDSEYIFNCERWLPFMSQGIIHSEIELYPQELEINQPPEMQEEANEGDWKITVVTGNFEAAGTTATVSLYAYGENKASGQIILGSGKYQLFNPNSVDIFKVNLKDLGQLYKIRIGHDNSGNDPSWYLEEIKLERVALVSDQKIHLPVNCWLAEDQDEGDTWREVAVRNSATEEVLPLVVYEIHVHTGSKLGAETDSNVYIILMGTRGDTGKRKLHRSKKNKVKFQQGQVDIFCLKAISLGDLKKILISHDGTGPGNGWFLDKVVIKYKEEDEEQEVVFPCNRWLDEYQDDGKTERELIAKKNGNLRKAFTRGQQWRLQVKTAGDSPESQKWKRTLVIYGSKGKSDDILLSPQSPGQTCFLPRAMDEFLVETGDVGDVYKIRVTCDDLPGFEGWHLKSFHMDELHTKQEVNFDCSCWLSLNRGDKELVKEFPAVNEDQKPLPVHKYVVSVHIGDHWGAESFANVYITVYGKRGDTGVRKLQTSLVKGEKFQRRKVDSFLVEAVSLSDLQKVVLGHDGEGYGAGMYLKMITIQESQDSEEEWIFPCWNWLDTHLGICNNVCEIRAIGKRLISSSKLPQTNMQSSGLWIMDIVGSDLNIEMDPICLSFIFYGDLNHRELALQITGKETQIKDELAGIGSVYKVRVTVPQAKLNQPWHLDLLHMKHTGTDQEMWLAFDYWFKPNEDSCVELPALYADQDPLPVLEYSIYVHTGDLKKEDARGEAYLCIQGERGDSGKRWLSSRSGPITFARGQVDVFKIKAVHLGKLNQVLVGFKCLKKDDWFLEKIVIKEGIYPVTTHNFVHNDWISKLSKKDFVEVAIPLKETSVTSDLVKDFDTRSRGRWQMCMNCTNIPEKVPDIQLIVFGTKRKSSVQKVQNLKNEPFLLTIDDIGDITKVAFVLSSQCLRRGIKLDKLRLKDLDTKQELGFYTTDQWLFEQDGSETVTEIAAVKPDKAPLREVLYSVSVHTGTLPVSGTDADILITIFGENGDSCKRKLKHSRSQASFERGQINTFIMKAVDFGMLRKMLVEHSHVGYGAGWYLDRITIQASGENNIQYVFSCQEWLDSGVGDGQIQRELRLLGIVKKEQLKGSIWGTWDVIIVTDDVSTSFTTPKMTLYVCGEKGVHASVLFPKGSPKKGQNYQTSLELDKKFNAICKVRLEIEEVRNGETWYCQEVKLQHRKSKEALEFPFLRSFTKEEGSSVAELPVLTTGFNFPTVKKYNLYITTGASPQSGTDADVYVMLRGFLGDTGRRKLVQKGEKLFTKGKVDVFQVEAVDLGSLQELVVEKGKGSDWQLEKIIVKEPTFSGTETLFMAQTWLKDGKDGKKLASVTLNATEIQERRSTAASTLGNQQMKSEGTWKIYFTQLHDKTTEGSEELIKKISALVMVFYGSNGKSNPISMENKVGHEAEDQITYDVYFPSDLGMLYKVRLGLQGWENNTSQLFLRQFKMQNTKTLDTFSLTINKTLPLSLNGDRWIELPIEWPLKDALSVVTYHVTVFSSNVLKKKSVVQVTLCVHGTNGDTGDRPLLHLLQNPKQGEDNESFTVHMDAVELGELHKVVLSIHSKTGCKLDIKKIHLKEALKPDYIYIFEVNEMFFVDASEPEIREIPVSLVIKDGAELKNEINHTLHEEKSPTGNVAEYIIKVYTGDKRGAGTDANVHIILFGNEDTSEIFQLIESLEHRDPFERGKVDTFRIKTKSLGSLHSIEIGHDGKGVGSGWFLDKLEITAVSTNEMFCFNCNRWLAEDENNGRTVVRLYS</sequence>
<evidence type="ECO:0000256" key="1">
    <source>
        <dbReference type="PROSITE-ProRule" id="PRU00152"/>
    </source>
</evidence>
<feature type="domain" description="PLAT" evidence="3">
    <location>
        <begin position="2712"/>
        <end position="2830"/>
    </location>
</feature>
<dbReference type="InterPro" id="IPR001024">
    <property type="entry name" value="PLAT/LH2_dom"/>
</dbReference>
<dbReference type="CDD" id="cd17147">
    <property type="entry name" value="DCX2_RP1"/>
    <property type="match status" value="1"/>
</dbReference>
<dbReference type="Gene3D" id="2.40.180.10">
    <property type="entry name" value="Catalase core domain"/>
    <property type="match status" value="5"/>
</dbReference>
<dbReference type="SUPFAM" id="SSF49723">
    <property type="entry name" value="Lipase/lipooxygenase domain (PLAT/LH2 domain)"/>
    <property type="match status" value="14"/>
</dbReference>
<dbReference type="PANTHER" id="PTHR45901">
    <property type="entry name" value="PROTEIN CBG12474"/>
    <property type="match status" value="1"/>
</dbReference>
<feature type="domain" description="Doublecortin" evidence="4">
    <location>
        <begin position="37"/>
        <end position="119"/>
    </location>
</feature>
<dbReference type="Gene3D" id="2.60.60.20">
    <property type="entry name" value="PLAT/LH2 domain"/>
    <property type="match status" value="9"/>
</dbReference>
<dbReference type="RefSeq" id="XP_025060278.1">
    <property type="nucleotide sequence ID" value="XM_025204493.1"/>
</dbReference>
<reference evidence="6" key="1">
    <citation type="submission" date="2025-08" db="UniProtKB">
        <authorList>
            <consortium name="RefSeq"/>
        </authorList>
    </citation>
    <scope>IDENTIFICATION</scope>
</reference>
<dbReference type="GeneID" id="102388101"/>
<feature type="domain" description="PLAT" evidence="3">
    <location>
        <begin position="2565"/>
        <end position="2683"/>
    </location>
</feature>
<dbReference type="InterPro" id="IPR008996">
    <property type="entry name" value="IL1/FGF"/>
</dbReference>
<dbReference type="CDD" id="cd23312">
    <property type="entry name" value="beta-trefoil_FGF_RP1"/>
    <property type="match status" value="2"/>
</dbReference>
<dbReference type="InterPro" id="IPR036392">
    <property type="entry name" value="PLAT/LH2_dom_sf"/>
</dbReference>
<feature type="region of interest" description="Disordered" evidence="2">
    <location>
        <begin position="808"/>
        <end position="863"/>
    </location>
</feature>
<accession>A0A3Q0GQ15</accession>
<evidence type="ECO:0000259" key="4">
    <source>
        <dbReference type="PROSITE" id="PS50309"/>
    </source>
</evidence>
<dbReference type="InterPro" id="IPR036572">
    <property type="entry name" value="Doublecortin_dom_sf"/>
</dbReference>
<feature type="domain" description="PLAT" evidence="3">
    <location>
        <begin position="1779"/>
        <end position="1896"/>
    </location>
</feature>
<feature type="domain" description="PLAT" evidence="3">
    <location>
        <begin position="271"/>
        <end position="387"/>
    </location>
</feature>
<feature type="compositionally biased region" description="Basic and acidic residues" evidence="2">
    <location>
        <begin position="818"/>
        <end position="829"/>
    </location>
</feature>
<dbReference type="PANTHER" id="PTHR45901:SF7">
    <property type="entry name" value="OXYGEN-REGULATED PROTEIN 1"/>
    <property type="match status" value="1"/>
</dbReference>
<comment type="caution">
    <text evidence="1">Lacks conserved residue(s) required for the propagation of feature annotation.</text>
</comment>
<gene>
    <name evidence="6" type="primary">RP1</name>
</gene>
<organism evidence="5 6">
    <name type="scientific">Alligator sinensis</name>
    <name type="common">Chinese alligator</name>
    <dbReference type="NCBI Taxonomy" id="38654"/>
    <lineage>
        <taxon>Eukaryota</taxon>
        <taxon>Metazoa</taxon>
        <taxon>Chordata</taxon>
        <taxon>Craniata</taxon>
        <taxon>Vertebrata</taxon>
        <taxon>Euteleostomi</taxon>
        <taxon>Archelosauria</taxon>
        <taxon>Archosauria</taxon>
        <taxon>Crocodylia</taxon>
        <taxon>Alligatoridae</taxon>
        <taxon>Alligatorinae</taxon>
        <taxon>Alligator</taxon>
    </lineage>
</organism>
<dbReference type="PROSITE" id="PS50095">
    <property type="entry name" value="PLAT"/>
    <property type="match status" value="14"/>
</dbReference>
<dbReference type="SUPFAM" id="SSF89837">
    <property type="entry name" value="Doublecortin (DC)"/>
    <property type="match status" value="2"/>
</dbReference>
<dbReference type="Pfam" id="PF03607">
    <property type="entry name" value="DCX"/>
    <property type="match status" value="2"/>
</dbReference>
<dbReference type="KEGG" id="asn:102388101"/>
<dbReference type="InterPro" id="IPR003533">
    <property type="entry name" value="Doublecortin_dom"/>
</dbReference>
<proteinExistence type="predicted"/>
<dbReference type="InParanoid" id="A0A3Q0GQ15"/>
<dbReference type="SMART" id="SM00308">
    <property type="entry name" value="LH2"/>
    <property type="match status" value="10"/>
</dbReference>
<evidence type="ECO:0000313" key="5">
    <source>
        <dbReference type="Proteomes" id="UP000189705"/>
    </source>
</evidence>
<name>A0A3Q0GQ15_ALLSI</name>
<feature type="domain" description="PLAT" evidence="3">
    <location>
        <begin position="863"/>
        <end position="977"/>
    </location>
</feature>
<dbReference type="Proteomes" id="UP000189705">
    <property type="component" value="Unplaced"/>
</dbReference>
<dbReference type="Pfam" id="PF01477">
    <property type="entry name" value="PLAT"/>
    <property type="match status" value="12"/>
</dbReference>
<evidence type="ECO:0000259" key="3">
    <source>
        <dbReference type="PROSITE" id="PS50095"/>
    </source>
</evidence>
<dbReference type="Gene3D" id="2.80.10.50">
    <property type="match status" value="2"/>
</dbReference>
<evidence type="ECO:0000313" key="6">
    <source>
        <dbReference type="RefSeq" id="XP_025060278.1"/>
    </source>
</evidence>
<dbReference type="CDD" id="cd01756">
    <property type="entry name" value="PLAT_repeat"/>
    <property type="match status" value="7"/>
</dbReference>
<feature type="domain" description="PLAT" evidence="3">
    <location>
        <begin position="1257"/>
        <end position="1377"/>
    </location>
</feature>
<dbReference type="SUPFAM" id="SSF50353">
    <property type="entry name" value="Cytokine"/>
    <property type="match status" value="2"/>
</dbReference>
<feature type="region of interest" description="Disordered" evidence="2">
    <location>
        <begin position="1"/>
        <end position="25"/>
    </location>
</feature>
<dbReference type="FunFam" id="3.10.20.230:FF:000006">
    <property type="entry name" value="Oxygen-regulated protein 1"/>
    <property type="match status" value="1"/>
</dbReference>
<dbReference type="SMART" id="SM00537">
    <property type="entry name" value="DCX"/>
    <property type="match status" value="2"/>
</dbReference>
<feature type="domain" description="PLAT" evidence="3">
    <location>
        <begin position="2034"/>
        <end position="2152"/>
    </location>
</feature>
<feature type="domain" description="PLAT" evidence="3">
    <location>
        <begin position="1126"/>
        <end position="1244"/>
    </location>
</feature>
<feature type="domain" description="PLAT" evidence="3">
    <location>
        <begin position="2292"/>
        <end position="2406"/>
    </location>
</feature>
<dbReference type="PROSITE" id="PS50309">
    <property type="entry name" value="DC"/>
    <property type="match status" value="2"/>
</dbReference>